<sequence length="477" mass="53991">MALNIVCVSIDSLRGDFCSFIESDEETTPFLSKLSNNAMVYESAITPSIWTLPVHTSIFTGHFPPEHGVLTGNEGLGDHPTFAEQLQDANYTTKAFYSNGWLDTADILRGFDTSWSSQPSSQSEETVKKKVSNGIKSVSPRLQEAVKKSYSYYEGSRAREAYDLYNLWRSSETSLTGKDTDGERDVNSAIDEVKNITEPFCWFLHLNEAHWLYKPPNPHQTAFTDRSTPALIKNAVYWQNRVYGSRPNRLKTVADEISPPAREVETFRNLYRGGIRYCDSLVQKLVESLKSAGVWDDTVFILFGDHGDSFGENGVFGHHFSMDESLIRVPLLIHDPTGQISSGRVSKPVSLVDIYPTVLSLADADIPENSGFDLTKETRDEAFSYYDISKHDYYTNDYGVSKDDLPPPIQHLVWRSQSEKAIHYPISDEYHIVGANKKELRNLLQEHKAGFNLLENSENELSKNVRDRLEKIGYLQE</sequence>
<dbReference type="PANTHER" id="PTHR42693:SF33">
    <property type="entry name" value="ARYLSULFATASE"/>
    <property type="match status" value="1"/>
</dbReference>
<organism evidence="5 6">
    <name type="scientific">Halobellus limi</name>
    <dbReference type="NCBI Taxonomy" id="699433"/>
    <lineage>
        <taxon>Archaea</taxon>
        <taxon>Methanobacteriati</taxon>
        <taxon>Methanobacteriota</taxon>
        <taxon>Stenosarchaea group</taxon>
        <taxon>Halobacteria</taxon>
        <taxon>Halobacteriales</taxon>
        <taxon>Haloferacaceae</taxon>
        <taxon>Halobellus</taxon>
    </lineage>
</organism>
<dbReference type="PANTHER" id="PTHR42693">
    <property type="entry name" value="ARYLSULFATASE FAMILY MEMBER"/>
    <property type="match status" value="1"/>
</dbReference>
<dbReference type="OrthoDB" id="3164at2157"/>
<dbReference type="Proteomes" id="UP000296733">
    <property type="component" value="Chromosome"/>
</dbReference>
<evidence type="ECO:0000256" key="1">
    <source>
        <dbReference type="ARBA" id="ARBA00008779"/>
    </source>
</evidence>
<feature type="domain" description="Sulfatase N-terminal" evidence="3">
    <location>
        <begin position="4"/>
        <end position="363"/>
    </location>
</feature>
<accession>A0A1H5U0C3</accession>
<dbReference type="GeneID" id="39857555"/>
<dbReference type="GO" id="GO:0004065">
    <property type="term" value="F:arylsulfatase activity"/>
    <property type="evidence" value="ECO:0007669"/>
    <property type="project" value="TreeGrafter"/>
</dbReference>
<gene>
    <name evidence="4" type="ORF">DV707_05670</name>
    <name evidence="5" type="ORF">SAMN04488133_0417</name>
</gene>
<dbReference type="CDD" id="cd16148">
    <property type="entry name" value="sulfatase_like"/>
    <property type="match status" value="1"/>
</dbReference>
<dbReference type="InterPro" id="IPR017850">
    <property type="entry name" value="Alkaline_phosphatase_core_sf"/>
</dbReference>
<reference evidence="5 6" key="1">
    <citation type="submission" date="2016-10" db="EMBL/GenBank/DDBJ databases">
        <authorList>
            <person name="de Groot N.N."/>
        </authorList>
    </citation>
    <scope>NUCLEOTIDE SEQUENCE [LARGE SCALE GENOMIC DNA]</scope>
    <source>
        <strain evidence="5 6">CGMCC 1.10331</strain>
    </source>
</reference>
<dbReference type="Pfam" id="PF00884">
    <property type="entry name" value="Sulfatase"/>
    <property type="match status" value="1"/>
</dbReference>
<evidence type="ECO:0000313" key="7">
    <source>
        <dbReference type="Proteomes" id="UP000296733"/>
    </source>
</evidence>
<evidence type="ECO:0000256" key="2">
    <source>
        <dbReference type="SAM" id="MobiDB-lite"/>
    </source>
</evidence>
<dbReference type="InterPro" id="IPR000917">
    <property type="entry name" value="Sulfatase_N"/>
</dbReference>
<evidence type="ECO:0000313" key="4">
    <source>
        <dbReference type="EMBL" id="QCC47203.1"/>
    </source>
</evidence>
<evidence type="ECO:0000313" key="5">
    <source>
        <dbReference type="EMBL" id="SEF67727.1"/>
    </source>
</evidence>
<reference evidence="4 7" key="2">
    <citation type="journal article" date="2019" name="Nat. Commun.">
        <title>A new type of DNA phosphorothioation-based antiviral system in archaea.</title>
        <authorList>
            <person name="Xiong L."/>
            <person name="Liu S."/>
            <person name="Chen S."/>
            <person name="Xiao Y."/>
            <person name="Zhu B."/>
            <person name="Gao Y."/>
            <person name="Zhang Y."/>
            <person name="Chen B."/>
            <person name="Luo J."/>
            <person name="Deng Z."/>
            <person name="Chen X."/>
            <person name="Wang L."/>
            <person name="Chen S."/>
        </authorList>
    </citation>
    <scope>NUCLEOTIDE SEQUENCE [LARGE SCALE GENOMIC DNA]</scope>
    <source>
        <strain evidence="4 7">CGMCC 1.10331</strain>
    </source>
</reference>
<evidence type="ECO:0000259" key="3">
    <source>
        <dbReference type="Pfam" id="PF00884"/>
    </source>
</evidence>
<dbReference type="AlphaFoldDB" id="A0A1H5U0C3"/>
<evidence type="ECO:0000313" key="6">
    <source>
        <dbReference type="Proteomes" id="UP000236740"/>
    </source>
</evidence>
<dbReference type="EMBL" id="FNVN01000001">
    <property type="protein sequence ID" value="SEF67727.1"/>
    <property type="molecule type" value="Genomic_DNA"/>
</dbReference>
<feature type="region of interest" description="Disordered" evidence="2">
    <location>
        <begin position="115"/>
        <end position="134"/>
    </location>
</feature>
<dbReference type="KEGG" id="hlm:DV707_05670"/>
<comment type="similarity">
    <text evidence="1">Belongs to the sulfatase family.</text>
</comment>
<proteinExistence type="inferred from homology"/>
<dbReference type="RefSeq" id="WP_103990196.1">
    <property type="nucleotide sequence ID" value="NZ_CP031311.1"/>
</dbReference>
<dbReference type="Proteomes" id="UP000236740">
    <property type="component" value="Unassembled WGS sequence"/>
</dbReference>
<dbReference type="InterPro" id="IPR050738">
    <property type="entry name" value="Sulfatase"/>
</dbReference>
<dbReference type="SUPFAM" id="SSF53649">
    <property type="entry name" value="Alkaline phosphatase-like"/>
    <property type="match status" value="1"/>
</dbReference>
<dbReference type="EMBL" id="CP031311">
    <property type="protein sequence ID" value="QCC47203.1"/>
    <property type="molecule type" value="Genomic_DNA"/>
</dbReference>
<protein>
    <submittedName>
        <fullName evidence="4 5">Sulfatase</fullName>
    </submittedName>
</protein>
<name>A0A1H5U0C3_9EURY</name>
<keyword evidence="6" id="KW-1185">Reference proteome</keyword>
<dbReference type="Gene3D" id="3.40.720.10">
    <property type="entry name" value="Alkaline Phosphatase, subunit A"/>
    <property type="match status" value="1"/>
</dbReference>